<comment type="caution">
    <text evidence="1">The sequence shown here is derived from an EMBL/GenBank/DDBJ whole genome shotgun (WGS) entry which is preliminary data.</text>
</comment>
<reference evidence="1 2" key="1">
    <citation type="submission" date="2019-01" db="EMBL/GenBank/DDBJ databases">
        <title>Coherence of Microcystis species and biogeography revealed through population genomics.</title>
        <authorList>
            <person name="Perez-Carrascal O.M."/>
            <person name="Terrat Y."/>
            <person name="Giani A."/>
            <person name="Fortin N."/>
            <person name="Tromas N."/>
            <person name="Shapiro B.J."/>
        </authorList>
    </citation>
    <scope>NUCLEOTIDE SEQUENCE [LARGE SCALE GENOMIC DNA]</scope>
    <source>
        <strain evidence="1">Mw_QC_S_20081001_S30D</strain>
    </source>
</reference>
<dbReference type="AlphaFoldDB" id="A0A552JY42"/>
<evidence type="ECO:0000313" key="1">
    <source>
        <dbReference type="EMBL" id="TRV00677.1"/>
    </source>
</evidence>
<evidence type="ECO:0000313" key="2">
    <source>
        <dbReference type="Proteomes" id="UP000320523"/>
    </source>
</evidence>
<name>A0A552JY42_9CHRO</name>
<accession>A0A552JY42</accession>
<protein>
    <submittedName>
        <fullName evidence="1">ISAzo13 family transposase</fullName>
    </submittedName>
</protein>
<dbReference type="EMBL" id="SFAT01000028">
    <property type="protein sequence ID" value="TRV00677.1"/>
    <property type="molecule type" value="Genomic_DNA"/>
</dbReference>
<organism evidence="1 2">
    <name type="scientific">Microcystis wesenbergii Mw_QC_S_20081001_S30D</name>
    <dbReference type="NCBI Taxonomy" id="2486245"/>
    <lineage>
        <taxon>Bacteria</taxon>
        <taxon>Bacillati</taxon>
        <taxon>Cyanobacteriota</taxon>
        <taxon>Cyanophyceae</taxon>
        <taxon>Oscillatoriophycideae</taxon>
        <taxon>Chroococcales</taxon>
        <taxon>Microcystaceae</taxon>
        <taxon>Microcystis</taxon>
    </lineage>
</organism>
<gene>
    <name evidence="1" type="ORF">EWV75_02485</name>
</gene>
<dbReference type="InterPro" id="IPR011518">
    <property type="entry name" value="Transposase_36"/>
</dbReference>
<proteinExistence type="predicted"/>
<sequence length="329" mass="37117">MVTELTEKIKSSLKDAAKKLTGFKKRAFMAHVTIDYFNSSPRQAETELGWSRQAIATGLKELETGIICVDNYRARGRKKTEELLPNLEADIKSLVEMYSQADPKFQSTFAFTKISARVVREALKEEKGYRDEQLPSRQTIGDILNRMGYSLKKTQKIKPLKKIPETEAIFANVAQANQAADNQTKSLRISLDSKAKVKIVNLSREGKARYLEPLKADDHDREWMAVLVPLGILDVSGERLSIYFGQSAETSDFVVDCLEWWWQENQAIYQGLEELVIDLDTRSRHSQQPHPIYQKNGRLCPKNAVANTAHLLPANAIVNIIPLNGVGQS</sequence>
<dbReference type="Proteomes" id="UP000320523">
    <property type="component" value="Unassembled WGS sequence"/>
</dbReference>
<dbReference type="Pfam" id="PF07592">
    <property type="entry name" value="DDE_Tnp_ISAZ013"/>
    <property type="match status" value="1"/>
</dbReference>